<dbReference type="PROSITE" id="PS51257">
    <property type="entry name" value="PROKAR_LIPOPROTEIN"/>
    <property type="match status" value="1"/>
</dbReference>
<dbReference type="Gene3D" id="2.40.70.10">
    <property type="entry name" value="Acid Proteases"/>
    <property type="match status" value="1"/>
</dbReference>
<reference evidence="1 2" key="1">
    <citation type="submission" date="2016-06" db="EMBL/GenBank/DDBJ databases">
        <authorList>
            <person name="Kjaerup R.B."/>
            <person name="Dalgaard T.S."/>
            <person name="Juul-Madsen H.R."/>
        </authorList>
    </citation>
    <scope>NUCLEOTIDE SEQUENCE [LARGE SCALE GENOMIC DNA]</scope>
    <source>
        <strain evidence="1 2">GCSL-Mp3</strain>
    </source>
</reference>
<dbReference type="AlphaFoldDB" id="A0A1B8H437"/>
<dbReference type="InterPro" id="IPR021109">
    <property type="entry name" value="Peptidase_aspartic_dom_sf"/>
</dbReference>
<dbReference type="InterPro" id="IPR036034">
    <property type="entry name" value="PDZ_sf"/>
</dbReference>
<organism evidence="1 2">
    <name type="scientific">Morganella psychrotolerans</name>
    <dbReference type="NCBI Taxonomy" id="368603"/>
    <lineage>
        <taxon>Bacteria</taxon>
        <taxon>Pseudomonadati</taxon>
        <taxon>Pseudomonadota</taxon>
        <taxon>Gammaproteobacteria</taxon>
        <taxon>Enterobacterales</taxon>
        <taxon>Morganellaceae</taxon>
        <taxon>Morganella</taxon>
    </lineage>
</organism>
<evidence type="ECO:0000313" key="2">
    <source>
        <dbReference type="Proteomes" id="UP000092247"/>
    </source>
</evidence>
<gene>
    <name evidence="1" type="ORF">AYY17_09625</name>
</gene>
<dbReference type="Pfam" id="PF13650">
    <property type="entry name" value="Asp_protease_2"/>
    <property type="match status" value="1"/>
</dbReference>
<dbReference type="Proteomes" id="UP000092247">
    <property type="component" value="Unassembled WGS sequence"/>
</dbReference>
<proteinExistence type="predicted"/>
<dbReference type="SUPFAM" id="SSF50156">
    <property type="entry name" value="PDZ domain-like"/>
    <property type="match status" value="1"/>
</dbReference>
<evidence type="ECO:0000313" key="1">
    <source>
        <dbReference type="EMBL" id="OBU03813.1"/>
    </source>
</evidence>
<comment type="caution">
    <text evidence="1">The sequence shown here is derived from an EMBL/GenBank/DDBJ whole genome shotgun (WGS) entry which is preliminary data.</text>
</comment>
<protein>
    <submittedName>
        <fullName evidence="1">Uncharacterized protein</fullName>
    </submittedName>
</protein>
<dbReference type="RefSeq" id="WP_067425377.1">
    <property type="nucleotide sequence ID" value="NZ_LZEX01000042.1"/>
</dbReference>
<sequence>MEKEFNVISKVFCTSVTLLLSVTLSGCTGSLNPKDPVAKHSFKHQSTGYILVPVTIDNDKYTFLLDTDSPASVLDTSLVKKLSDNVYSPPVSYRHYSDELEKPGTEGNVSFIKPVNFKIGNYVFNGGDVWISNDLNILSESTGEEISGILGIDIYRRLNWEVDNKNKTLAIYSNPPSLDEYEDCIPYSDAAFHPPHFSGNFNNKKRTEINLDTGSESSYMAEDILKYLVKSNKATYLNEIENSVSVDITGVQESTKSSYYVSDFELNNMTFPGQRFSGDKTSASALGMDFFKSFDKYVLSPDRMLICYNRSEKSRLNFKRIRSLNLRVSEGKVELFYNSAKVLKAYNLRNGDVLININGTQYPAHAVNKAKDLIDTLPDGDVKLIFNRDGELINVNL</sequence>
<dbReference type="EMBL" id="LZEX01000042">
    <property type="protein sequence ID" value="OBU03813.1"/>
    <property type="molecule type" value="Genomic_DNA"/>
</dbReference>
<dbReference type="SUPFAM" id="SSF50630">
    <property type="entry name" value="Acid proteases"/>
    <property type="match status" value="1"/>
</dbReference>
<name>A0A1B8H437_9GAMM</name>
<accession>A0A1B8H437</accession>